<reference evidence="2" key="1">
    <citation type="submission" date="2023-01" db="EMBL/GenBank/DDBJ databases">
        <authorList>
            <person name="Van Ghelder C."/>
            <person name="Rancurel C."/>
        </authorList>
    </citation>
    <scope>NUCLEOTIDE SEQUENCE</scope>
    <source>
        <strain evidence="2">CNCM I-4278</strain>
    </source>
</reference>
<accession>A0A9W4UF90</accession>
<organism evidence="2 3">
    <name type="scientific">Periconia digitata</name>
    <dbReference type="NCBI Taxonomy" id="1303443"/>
    <lineage>
        <taxon>Eukaryota</taxon>
        <taxon>Fungi</taxon>
        <taxon>Dikarya</taxon>
        <taxon>Ascomycota</taxon>
        <taxon>Pezizomycotina</taxon>
        <taxon>Dothideomycetes</taxon>
        <taxon>Pleosporomycetidae</taxon>
        <taxon>Pleosporales</taxon>
        <taxon>Massarineae</taxon>
        <taxon>Periconiaceae</taxon>
        <taxon>Periconia</taxon>
    </lineage>
</organism>
<sequence length="78" mass="8936">MYHSSPKQQPGFQGTRHPPFSYRRLPGRPWMAAVMESMACVSAQWHFATRSARLDAQPKQTGAPTHIRMRQDSIQPFP</sequence>
<feature type="compositionally biased region" description="Polar residues" evidence="1">
    <location>
        <begin position="1"/>
        <end position="12"/>
    </location>
</feature>
<gene>
    <name evidence="2" type="ORF">PDIGIT_LOCUS6979</name>
</gene>
<feature type="region of interest" description="Disordered" evidence="1">
    <location>
        <begin position="53"/>
        <end position="78"/>
    </location>
</feature>
<comment type="caution">
    <text evidence="2">The sequence shown here is derived from an EMBL/GenBank/DDBJ whole genome shotgun (WGS) entry which is preliminary data.</text>
</comment>
<keyword evidence="3" id="KW-1185">Reference proteome</keyword>
<dbReference type="EMBL" id="CAOQHR010000004">
    <property type="protein sequence ID" value="CAI6333927.1"/>
    <property type="molecule type" value="Genomic_DNA"/>
</dbReference>
<feature type="region of interest" description="Disordered" evidence="1">
    <location>
        <begin position="1"/>
        <end position="21"/>
    </location>
</feature>
<proteinExistence type="predicted"/>
<evidence type="ECO:0000313" key="3">
    <source>
        <dbReference type="Proteomes" id="UP001152607"/>
    </source>
</evidence>
<dbReference type="Proteomes" id="UP001152607">
    <property type="component" value="Unassembled WGS sequence"/>
</dbReference>
<dbReference type="AlphaFoldDB" id="A0A9W4UF90"/>
<evidence type="ECO:0000313" key="2">
    <source>
        <dbReference type="EMBL" id="CAI6333927.1"/>
    </source>
</evidence>
<evidence type="ECO:0000256" key="1">
    <source>
        <dbReference type="SAM" id="MobiDB-lite"/>
    </source>
</evidence>
<protein>
    <submittedName>
        <fullName evidence="2">Uncharacterized protein</fullName>
    </submittedName>
</protein>
<name>A0A9W4UF90_9PLEO</name>